<protein>
    <submittedName>
        <fullName evidence="2">Phosphotransferase</fullName>
    </submittedName>
</protein>
<evidence type="ECO:0000259" key="1">
    <source>
        <dbReference type="Pfam" id="PF01636"/>
    </source>
</evidence>
<dbReference type="InterPro" id="IPR011009">
    <property type="entry name" value="Kinase-like_dom_sf"/>
</dbReference>
<proteinExistence type="predicted"/>
<dbReference type="AlphaFoldDB" id="A0A4Q2EHF3"/>
<dbReference type="SUPFAM" id="SSF56112">
    <property type="entry name" value="Protein kinase-like (PK-like)"/>
    <property type="match status" value="1"/>
</dbReference>
<keyword evidence="3" id="KW-1185">Reference proteome</keyword>
<reference evidence="2 3" key="1">
    <citation type="submission" date="2018-01" db="EMBL/GenBank/DDBJ databases">
        <title>Lactibacter flavus gen. nov., sp. nov., a novel bacterium of the family Propionibacteriaceae isolated from raw milk and dairy products.</title>
        <authorList>
            <person name="Wenning M."/>
            <person name="Breitenwieser F."/>
            <person name="Huptas C."/>
            <person name="von Neubeck M."/>
            <person name="Busse H.-J."/>
            <person name="Scherer S."/>
        </authorList>
    </citation>
    <scope>NUCLEOTIDE SEQUENCE [LARGE SCALE GENOMIC DNA]</scope>
    <source>
        <strain evidence="2 3">VG341</strain>
    </source>
</reference>
<organism evidence="2 3">
    <name type="scientific">Propioniciclava flava</name>
    <dbReference type="NCBI Taxonomy" id="2072026"/>
    <lineage>
        <taxon>Bacteria</taxon>
        <taxon>Bacillati</taxon>
        <taxon>Actinomycetota</taxon>
        <taxon>Actinomycetes</taxon>
        <taxon>Propionibacteriales</taxon>
        <taxon>Propionibacteriaceae</taxon>
        <taxon>Propioniciclava</taxon>
    </lineage>
</organism>
<comment type="caution">
    <text evidence="2">The sequence shown here is derived from an EMBL/GenBank/DDBJ whole genome shotgun (WGS) entry which is preliminary data.</text>
</comment>
<dbReference type="Proteomes" id="UP000290624">
    <property type="component" value="Unassembled WGS sequence"/>
</dbReference>
<dbReference type="Pfam" id="PF01636">
    <property type="entry name" value="APH"/>
    <property type="match status" value="1"/>
</dbReference>
<dbReference type="EMBL" id="PPCV01000005">
    <property type="protein sequence ID" value="RXW32096.1"/>
    <property type="molecule type" value="Genomic_DNA"/>
</dbReference>
<evidence type="ECO:0000313" key="2">
    <source>
        <dbReference type="EMBL" id="RXW32096.1"/>
    </source>
</evidence>
<feature type="domain" description="Aminoglycoside phosphotransferase" evidence="1">
    <location>
        <begin position="171"/>
        <end position="339"/>
    </location>
</feature>
<gene>
    <name evidence="2" type="ORF">C1706_08625</name>
</gene>
<evidence type="ECO:0000313" key="3">
    <source>
        <dbReference type="Proteomes" id="UP000290624"/>
    </source>
</evidence>
<dbReference type="GO" id="GO:0016740">
    <property type="term" value="F:transferase activity"/>
    <property type="evidence" value="ECO:0007669"/>
    <property type="project" value="UniProtKB-KW"/>
</dbReference>
<name>A0A4Q2EHF3_9ACTN</name>
<dbReference type="OrthoDB" id="3837844at2"/>
<dbReference type="InterPro" id="IPR002575">
    <property type="entry name" value="Aminoglycoside_PTrfase"/>
</dbReference>
<dbReference type="Gene3D" id="3.90.1200.10">
    <property type="match status" value="1"/>
</dbReference>
<accession>A0A4Q2EHF3</accession>
<keyword evidence="2" id="KW-0808">Transferase</keyword>
<sequence length="404" mass="43045">MPTDDDGAELLTGAQIGGLLEAAVQHAGGRLVAWELDHVDAQPHRSTTATYAAKVVWPHGERHELLGVSARAQGPTDADARAEIFADGDREVAVWLYPNDPELPGLTRAAYAESMAAILSDYRVVERRLTAPELTLDMMTYRPRRRAVVRDRVAGGATFYTKVLRESAVGPVARRHRLLQEAGVPAPPVLARTPDHLLVMGALPGAALAQALFQPGRPCTAEQLIGVLDAMPTSVAGLERRPPWTDALEHYSAMIAAALPQASSTLDWIGKEVRAGLSGLPQGTEPTHGDFHEGQVHVAGGKVVGILDIDTIGPGRRADDLACLIAHMSTISGMNASQAAGVHALLRAWVPVFDERVDPIELRLRAAAVIVSLATGPYRVQAPTWVSETLAMIDAAGALVRQVA</sequence>
<dbReference type="RefSeq" id="WP_129458835.1">
    <property type="nucleotide sequence ID" value="NZ_PPCV01000005.1"/>
</dbReference>